<evidence type="ECO:0000256" key="1">
    <source>
        <dbReference type="SAM" id="MobiDB-lite"/>
    </source>
</evidence>
<sequence length="74" mass="8021">MKRLKSGGHPAWRFSSPALSRCVGSSISFKITNDAPMLRPNVSPCYHETDSSQIMESSGLELHHPQEDGGGPVL</sequence>
<keyword evidence="3" id="KW-1185">Reference proteome</keyword>
<accession>A0A4Z2IA34</accession>
<organism evidence="2 3">
    <name type="scientific">Liparis tanakae</name>
    <name type="common">Tanaka's snailfish</name>
    <dbReference type="NCBI Taxonomy" id="230148"/>
    <lineage>
        <taxon>Eukaryota</taxon>
        <taxon>Metazoa</taxon>
        <taxon>Chordata</taxon>
        <taxon>Craniata</taxon>
        <taxon>Vertebrata</taxon>
        <taxon>Euteleostomi</taxon>
        <taxon>Actinopterygii</taxon>
        <taxon>Neopterygii</taxon>
        <taxon>Teleostei</taxon>
        <taxon>Neoteleostei</taxon>
        <taxon>Acanthomorphata</taxon>
        <taxon>Eupercaria</taxon>
        <taxon>Perciformes</taxon>
        <taxon>Cottioidei</taxon>
        <taxon>Cottales</taxon>
        <taxon>Liparidae</taxon>
        <taxon>Liparis</taxon>
    </lineage>
</organism>
<proteinExistence type="predicted"/>
<feature type="region of interest" description="Disordered" evidence="1">
    <location>
        <begin position="48"/>
        <end position="74"/>
    </location>
</feature>
<dbReference type="Proteomes" id="UP000314294">
    <property type="component" value="Unassembled WGS sequence"/>
</dbReference>
<reference evidence="2 3" key="1">
    <citation type="submission" date="2019-03" db="EMBL/GenBank/DDBJ databases">
        <title>First draft genome of Liparis tanakae, snailfish: a comprehensive survey of snailfish specific genes.</title>
        <authorList>
            <person name="Kim W."/>
            <person name="Song I."/>
            <person name="Jeong J.-H."/>
            <person name="Kim D."/>
            <person name="Kim S."/>
            <person name="Ryu S."/>
            <person name="Song J.Y."/>
            <person name="Lee S.K."/>
        </authorList>
    </citation>
    <scope>NUCLEOTIDE SEQUENCE [LARGE SCALE GENOMIC DNA]</scope>
    <source>
        <tissue evidence="2">Muscle</tissue>
    </source>
</reference>
<comment type="caution">
    <text evidence="2">The sequence shown here is derived from an EMBL/GenBank/DDBJ whole genome shotgun (WGS) entry which is preliminary data.</text>
</comment>
<dbReference type="EMBL" id="SRLO01000119">
    <property type="protein sequence ID" value="TNN73993.1"/>
    <property type="molecule type" value="Genomic_DNA"/>
</dbReference>
<protein>
    <submittedName>
        <fullName evidence="2">Uncharacterized protein</fullName>
    </submittedName>
</protein>
<evidence type="ECO:0000313" key="2">
    <source>
        <dbReference type="EMBL" id="TNN73993.1"/>
    </source>
</evidence>
<gene>
    <name evidence="2" type="ORF">EYF80_015814</name>
</gene>
<evidence type="ECO:0000313" key="3">
    <source>
        <dbReference type="Proteomes" id="UP000314294"/>
    </source>
</evidence>
<dbReference type="AlphaFoldDB" id="A0A4Z2IA34"/>
<name>A0A4Z2IA34_9TELE</name>